<evidence type="ECO:0000313" key="1">
    <source>
        <dbReference type="EMBL" id="CAB4186545.1"/>
    </source>
</evidence>
<sequence length="125" mass="13702">MSDWGSWCAAFACFVIQQALIKSGTKETAHFKRPMTARAFDFEKWSLAQDGSTSTRKPPSGDIIAADVVIFTFSHIGFANGRPNGMGMFPTYEGNTNAKGSRTGGMVCEGSRHISEVRSRIRFTI</sequence>
<evidence type="ECO:0000313" key="2">
    <source>
        <dbReference type="EMBL" id="CAB4199106.1"/>
    </source>
</evidence>
<evidence type="ECO:0000313" key="3">
    <source>
        <dbReference type="EMBL" id="CAB4218410.1"/>
    </source>
</evidence>
<dbReference type="EMBL" id="LR797282">
    <property type="protein sequence ID" value="CAB4199106.1"/>
    <property type="molecule type" value="Genomic_DNA"/>
</dbReference>
<dbReference type="EMBL" id="LR797098">
    <property type="protein sequence ID" value="CAB4186545.1"/>
    <property type="molecule type" value="Genomic_DNA"/>
</dbReference>
<gene>
    <name evidence="1" type="ORF">UFOVP1150_2</name>
    <name evidence="2" type="ORF">UFOVP1329_21</name>
    <name evidence="3" type="ORF">UFOVP1595_15</name>
</gene>
<proteinExistence type="predicted"/>
<dbReference type="EMBL" id="LR797464">
    <property type="protein sequence ID" value="CAB4218410.1"/>
    <property type="molecule type" value="Genomic_DNA"/>
</dbReference>
<organism evidence="1">
    <name type="scientific">uncultured Caudovirales phage</name>
    <dbReference type="NCBI Taxonomy" id="2100421"/>
    <lineage>
        <taxon>Viruses</taxon>
        <taxon>Duplodnaviria</taxon>
        <taxon>Heunggongvirae</taxon>
        <taxon>Uroviricota</taxon>
        <taxon>Caudoviricetes</taxon>
        <taxon>Peduoviridae</taxon>
        <taxon>Maltschvirus</taxon>
        <taxon>Maltschvirus maltsch</taxon>
    </lineage>
</organism>
<accession>A0A6J5R0T6</accession>
<reference evidence="1" key="1">
    <citation type="submission" date="2020-05" db="EMBL/GenBank/DDBJ databases">
        <authorList>
            <person name="Chiriac C."/>
            <person name="Salcher M."/>
            <person name="Ghai R."/>
            <person name="Kavagutti S V."/>
        </authorList>
    </citation>
    <scope>NUCLEOTIDE SEQUENCE</scope>
</reference>
<protein>
    <recommendedName>
        <fullName evidence="4">CHAP domain containing protein</fullName>
    </recommendedName>
</protein>
<evidence type="ECO:0008006" key="4">
    <source>
        <dbReference type="Google" id="ProtNLM"/>
    </source>
</evidence>
<name>A0A6J5R0T6_9CAUD</name>